<keyword evidence="2" id="KW-1185">Reference proteome</keyword>
<sequence>MIASDPSEPAFRRTARVPLRILLDNGFPSGPLDGAWWPQSRDLQVECADLVDHLPGLVGLPSRLLFSRPDWDAVAEGASERMITASHGTVAVGAFPTDDTHLLIVVTSSGERLHLLVIPSGTEIDVAEDLMRRAADERNVSSASVLLEAARSHFDGVVPFEVGVWEDDGGAGERDLS</sequence>
<dbReference type="Proteomes" id="UP001597229">
    <property type="component" value="Unassembled WGS sequence"/>
</dbReference>
<evidence type="ECO:0000313" key="2">
    <source>
        <dbReference type="Proteomes" id="UP001597229"/>
    </source>
</evidence>
<dbReference type="EMBL" id="JBHTLX010000020">
    <property type="protein sequence ID" value="MFD1248954.1"/>
    <property type="molecule type" value="Genomic_DNA"/>
</dbReference>
<dbReference type="InterPro" id="IPR046036">
    <property type="entry name" value="DUF5994"/>
</dbReference>
<dbReference type="RefSeq" id="WP_367917185.1">
    <property type="nucleotide sequence ID" value="NZ_BAABAC010000003.1"/>
</dbReference>
<organism evidence="1 2">
    <name type="scientific">Nocardioides ginsengisoli</name>
    <dbReference type="NCBI Taxonomy" id="363868"/>
    <lineage>
        <taxon>Bacteria</taxon>
        <taxon>Bacillati</taxon>
        <taxon>Actinomycetota</taxon>
        <taxon>Actinomycetes</taxon>
        <taxon>Propionibacteriales</taxon>
        <taxon>Nocardioidaceae</taxon>
        <taxon>Nocardioides</taxon>
    </lineage>
</organism>
<comment type="caution">
    <text evidence="1">The sequence shown here is derived from an EMBL/GenBank/DDBJ whole genome shotgun (WGS) entry which is preliminary data.</text>
</comment>
<dbReference type="Pfam" id="PF19457">
    <property type="entry name" value="DUF5994"/>
    <property type="match status" value="1"/>
</dbReference>
<gene>
    <name evidence="1" type="ORF">ACFQ3F_14230</name>
</gene>
<accession>A0ABW3W3G8</accession>
<reference evidence="2" key="1">
    <citation type="journal article" date="2019" name="Int. J. Syst. Evol. Microbiol.">
        <title>The Global Catalogue of Microorganisms (GCM) 10K type strain sequencing project: providing services to taxonomists for standard genome sequencing and annotation.</title>
        <authorList>
            <consortium name="The Broad Institute Genomics Platform"/>
            <consortium name="The Broad Institute Genome Sequencing Center for Infectious Disease"/>
            <person name="Wu L."/>
            <person name="Ma J."/>
        </authorList>
    </citation>
    <scope>NUCLEOTIDE SEQUENCE [LARGE SCALE GENOMIC DNA]</scope>
    <source>
        <strain evidence="2">CCUG 52478</strain>
    </source>
</reference>
<proteinExistence type="predicted"/>
<protein>
    <submittedName>
        <fullName evidence="1">DUF5994 family protein</fullName>
    </submittedName>
</protein>
<evidence type="ECO:0000313" key="1">
    <source>
        <dbReference type="EMBL" id="MFD1248954.1"/>
    </source>
</evidence>
<name>A0ABW3W3G8_9ACTN</name>